<accession>T2J567</accession>
<comment type="caution">
    <text evidence="1">The sequence shown here is derived from an EMBL/GenBank/DDBJ whole genome shotgun (WGS) entry which is preliminary data.</text>
</comment>
<evidence type="ECO:0000313" key="2">
    <source>
        <dbReference type="Proteomes" id="UP000018198"/>
    </source>
</evidence>
<dbReference type="PANTHER" id="PTHR46844">
    <property type="entry name" value="SLR5058 PROTEIN"/>
    <property type="match status" value="1"/>
</dbReference>
<sequence>MNSQIQAIAKKNRDDIESFANFYPSVSILVTSREVGYKEAPLNEEIFNSFSLGSFNDEQVKEYTEKWFKVTIEETENKSTKKVEAFLNESKGVPDLQKNPLMLGLMCNIYRGEGYIPRNRPDVYEKCADMLFERWDKRRDIKLPIPIQKIQTKIKPTIMYLANWIYREQSLQGGVIEQKLITKASEYLLKRRFEDPDDAEQAAGEFVRFCRGRAWVFTDVGTNRDGDNFISLLIELS</sequence>
<dbReference type="Proteomes" id="UP000018198">
    <property type="component" value="Unassembled WGS sequence"/>
</dbReference>
<reference evidence="1 2" key="2">
    <citation type="submission" date="2013-09" db="EMBL/GenBank/DDBJ databases">
        <title>Whole genome comparison of six Crocosphaera watsonii strains with differing phenotypes.</title>
        <authorList>
            <person name="Bench S.R."/>
            <person name="Heller P."/>
            <person name="Frank I."/>
            <person name="Arciniega M."/>
            <person name="Shilova I.N."/>
            <person name="Zehr J.P."/>
        </authorList>
    </citation>
    <scope>NUCLEOTIDE SEQUENCE [LARGE SCALE GENOMIC DNA]</scope>
    <source>
        <strain evidence="1 2">WH 0401</strain>
    </source>
</reference>
<organism evidence="1 2">
    <name type="scientific">Crocosphaera watsonii WH 0401</name>
    <dbReference type="NCBI Taxonomy" id="555881"/>
    <lineage>
        <taxon>Bacteria</taxon>
        <taxon>Bacillati</taxon>
        <taxon>Cyanobacteriota</taxon>
        <taxon>Cyanophyceae</taxon>
        <taxon>Oscillatoriophycideae</taxon>
        <taxon>Chroococcales</taxon>
        <taxon>Aphanothecaceae</taxon>
        <taxon>Crocosphaera</taxon>
    </lineage>
</organism>
<name>T2J567_CROWT</name>
<evidence type="ECO:0000313" key="1">
    <source>
        <dbReference type="EMBL" id="CCQ60296.1"/>
    </source>
</evidence>
<proteinExistence type="predicted"/>
<protein>
    <submittedName>
        <fullName evidence="1">Uncharacterized protein</fullName>
    </submittedName>
</protein>
<gene>
    <name evidence="1" type="ORF">CWATWH0401_3150</name>
</gene>
<dbReference type="EMBL" id="CAQM01000126">
    <property type="protein sequence ID" value="CCQ60296.1"/>
    <property type="molecule type" value="Genomic_DNA"/>
</dbReference>
<dbReference type="AlphaFoldDB" id="T2J567"/>
<dbReference type="RefSeq" id="WP_021834687.1">
    <property type="nucleotide sequence ID" value="NZ_CAQM01000126.1"/>
</dbReference>
<dbReference type="PANTHER" id="PTHR46844:SF1">
    <property type="entry name" value="SLR5058 PROTEIN"/>
    <property type="match status" value="1"/>
</dbReference>
<reference evidence="1 2" key="1">
    <citation type="submission" date="2013-01" db="EMBL/GenBank/DDBJ databases">
        <authorList>
            <person name="Bench S."/>
        </authorList>
    </citation>
    <scope>NUCLEOTIDE SEQUENCE [LARGE SCALE GENOMIC DNA]</scope>
    <source>
        <strain evidence="1 2">WH 0401</strain>
    </source>
</reference>